<keyword evidence="5" id="KW-1185">Reference proteome</keyword>
<protein>
    <recommendedName>
        <fullName evidence="2">Myb/SANT-like DNA-binding domain-containing protein</fullName>
    </recommendedName>
</protein>
<dbReference type="Pfam" id="PF13837">
    <property type="entry name" value="Myb_DNA-bind_4"/>
    <property type="match status" value="1"/>
</dbReference>
<dbReference type="PANTHER" id="PTHR47595:SF1">
    <property type="entry name" value="MYB_SANT-LIKE DNA-BINDING DOMAIN-CONTAINING PROTEIN"/>
    <property type="match status" value="1"/>
</dbReference>
<sequence>MKQNAFWGKIAALMAKEGFAVIGTQYRTNLATLKRQYKKIKDHNKRSGSNRTDWPYLEIMDDLFGSKPWVEPLSTASSSSASDPKSEGPIAIEPQISTDPELQCNDPLPPVVRSTSMSGEPVTSRNAVKGTRINQKKKLQRTGSANRVADVLEKLRQDRQTQHEQRMSQKQEALDLLRSLVDKMSKQN</sequence>
<reference evidence="4 5" key="2">
    <citation type="journal article" date="2018" name="Elife">
        <title>Firefly genomes illuminate parallel origins of bioluminescence in beetles.</title>
        <authorList>
            <person name="Fallon T.R."/>
            <person name="Lower S.E."/>
            <person name="Chang C.H."/>
            <person name="Bessho-Uehara M."/>
            <person name="Martin G.J."/>
            <person name="Bewick A.J."/>
            <person name="Behringer M."/>
            <person name="Debat H.J."/>
            <person name="Wong I."/>
            <person name="Day J.C."/>
            <person name="Suvorov A."/>
            <person name="Silva C.J."/>
            <person name="Stanger-Hall K.F."/>
            <person name="Hall D.W."/>
            <person name="Schmitz R.J."/>
            <person name="Nelson D.R."/>
            <person name="Lewis S.M."/>
            <person name="Shigenobu S."/>
            <person name="Bybee S.M."/>
            <person name="Larracuente A.M."/>
            <person name="Oba Y."/>
            <person name="Weng J.K."/>
        </authorList>
    </citation>
    <scope>NUCLEOTIDE SEQUENCE [LARGE SCALE GENOMIC DNA]</scope>
    <source>
        <strain evidence="4">1611_PpyrPB1</strain>
        <tissue evidence="4">Whole body</tissue>
    </source>
</reference>
<dbReference type="PANTHER" id="PTHR47595">
    <property type="entry name" value="HEAT SHOCK 70 KDA PROTEIN 14"/>
    <property type="match status" value="1"/>
</dbReference>
<name>A0A1Y1L753_PHOPY</name>
<reference evidence="4" key="3">
    <citation type="submission" date="2019-08" db="EMBL/GenBank/DDBJ databases">
        <authorList>
            <consortium name="Photinus pyralis genome working group"/>
            <person name="Fallon T.R."/>
            <person name="Sander Lower S.E."/>
            <person name="Weng J.-K."/>
        </authorList>
    </citation>
    <scope>NUCLEOTIDE SEQUENCE</scope>
    <source>
        <strain evidence="4">1611_PpyrPB1</strain>
        <tissue evidence="4">Whole body</tissue>
    </source>
</reference>
<evidence type="ECO:0000259" key="2">
    <source>
        <dbReference type="Pfam" id="PF13837"/>
    </source>
</evidence>
<dbReference type="InParanoid" id="A0A1Y1L753"/>
<accession>A0A1Y1L753</accession>
<dbReference type="EMBL" id="GEZM01066592">
    <property type="protein sequence ID" value="JAV67775.1"/>
    <property type="molecule type" value="Transcribed_RNA"/>
</dbReference>
<dbReference type="EMBL" id="VVIM01000001">
    <property type="protein sequence ID" value="KAB0803813.1"/>
    <property type="molecule type" value="Genomic_DNA"/>
</dbReference>
<reference evidence="3" key="1">
    <citation type="journal article" date="2016" name="Sci. Rep.">
        <title>Molecular characterization of firefly nuptial gifts: a multi-omics approach sheds light on postcopulatory sexual selection.</title>
        <authorList>
            <person name="Al-Wathiqui N."/>
            <person name="Fallon T.R."/>
            <person name="South A."/>
            <person name="Weng J.K."/>
            <person name="Lewis S.M."/>
        </authorList>
    </citation>
    <scope>NUCLEOTIDE SEQUENCE</scope>
</reference>
<gene>
    <name evidence="4" type="ORF">PPYR_00783</name>
</gene>
<evidence type="ECO:0000313" key="3">
    <source>
        <dbReference type="EMBL" id="JAV67775.1"/>
    </source>
</evidence>
<dbReference type="OrthoDB" id="7479152at2759"/>
<feature type="region of interest" description="Disordered" evidence="1">
    <location>
        <begin position="72"/>
        <end position="148"/>
    </location>
</feature>
<evidence type="ECO:0000256" key="1">
    <source>
        <dbReference type="SAM" id="MobiDB-lite"/>
    </source>
</evidence>
<proteinExistence type="predicted"/>
<evidence type="ECO:0000313" key="5">
    <source>
        <dbReference type="Proteomes" id="UP000327044"/>
    </source>
</evidence>
<evidence type="ECO:0000313" key="4">
    <source>
        <dbReference type="EMBL" id="KAB0803813.1"/>
    </source>
</evidence>
<organism evidence="3">
    <name type="scientific">Photinus pyralis</name>
    <name type="common">Common eastern firefly</name>
    <name type="synonym">Lampyris pyralis</name>
    <dbReference type="NCBI Taxonomy" id="7054"/>
    <lineage>
        <taxon>Eukaryota</taxon>
        <taxon>Metazoa</taxon>
        <taxon>Ecdysozoa</taxon>
        <taxon>Arthropoda</taxon>
        <taxon>Hexapoda</taxon>
        <taxon>Insecta</taxon>
        <taxon>Pterygota</taxon>
        <taxon>Neoptera</taxon>
        <taxon>Endopterygota</taxon>
        <taxon>Coleoptera</taxon>
        <taxon>Polyphaga</taxon>
        <taxon>Elateriformia</taxon>
        <taxon>Elateroidea</taxon>
        <taxon>Lampyridae</taxon>
        <taxon>Lampyrinae</taxon>
        <taxon>Photinus</taxon>
    </lineage>
</organism>
<dbReference type="AlphaFoldDB" id="A0A1Y1L753"/>
<feature type="compositionally biased region" description="Polar residues" evidence="1">
    <location>
        <begin position="113"/>
        <end position="126"/>
    </location>
</feature>
<feature type="domain" description="Myb/SANT-like DNA-binding" evidence="2">
    <location>
        <begin position="2"/>
        <end position="63"/>
    </location>
</feature>
<dbReference type="InterPro" id="IPR044822">
    <property type="entry name" value="Myb_DNA-bind_4"/>
</dbReference>
<dbReference type="Proteomes" id="UP000327044">
    <property type="component" value="Unassembled WGS sequence"/>
</dbReference>